<protein>
    <submittedName>
        <fullName evidence="1">Uncharacterized protein</fullName>
    </submittedName>
</protein>
<gene>
    <name evidence="1" type="ORF">E3N88_07949</name>
</gene>
<proteinExistence type="predicted"/>
<accession>A0A5N6PF04</accession>
<sequence length="82" mass="8869">MMSEGTSAGIVTSAVGLVVTELLPTAEATVVRRFKREGRTAAVESRMSPPLNEVPVVTGEGEMPAVRALDREMQVVRRESDR</sequence>
<reference evidence="1 2" key="1">
    <citation type="submission" date="2019-05" db="EMBL/GenBank/DDBJ databases">
        <title>Mikania micrantha, genome provides insights into the molecular mechanism of rapid growth.</title>
        <authorList>
            <person name="Liu B."/>
        </authorList>
    </citation>
    <scope>NUCLEOTIDE SEQUENCE [LARGE SCALE GENOMIC DNA]</scope>
    <source>
        <strain evidence="1">NLD-2019</strain>
        <tissue evidence="1">Leaf</tissue>
    </source>
</reference>
<dbReference type="Proteomes" id="UP000326396">
    <property type="component" value="Linkage Group LG12"/>
</dbReference>
<evidence type="ECO:0000313" key="2">
    <source>
        <dbReference type="Proteomes" id="UP000326396"/>
    </source>
</evidence>
<keyword evidence="2" id="KW-1185">Reference proteome</keyword>
<dbReference type="EMBL" id="SZYD01000004">
    <property type="protein sequence ID" value="KAD6453244.1"/>
    <property type="molecule type" value="Genomic_DNA"/>
</dbReference>
<organism evidence="1 2">
    <name type="scientific">Mikania micrantha</name>
    <name type="common">bitter vine</name>
    <dbReference type="NCBI Taxonomy" id="192012"/>
    <lineage>
        <taxon>Eukaryota</taxon>
        <taxon>Viridiplantae</taxon>
        <taxon>Streptophyta</taxon>
        <taxon>Embryophyta</taxon>
        <taxon>Tracheophyta</taxon>
        <taxon>Spermatophyta</taxon>
        <taxon>Magnoliopsida</taxon>
        <taxon>eudicotyledons</taxon>
        <taxon>Gunneridae</taxon>
        <taxon>Pentapetalae</taxon>
        <taxon>asterids</taxon>
        <taxon>campanulids</taxon>
        <taxon>Asterales</taxon>
        <taxon>Asteraceae</taxon>
        <taxon>Asteroideae</taxon>
        <taxon>Heliantheae alliance</taxon>
        <taxon>Eupatorieae</taxon>
        <taxon>Mikania</taxon>
    </lineage>
</organism>
<evidence type="ECO:0000313" key="1">
    <source>
        <dbReference type="EMBL" id="KAD6453244.1"/>
    </source>
</evidence>
<dbReference type="AlphaFoldDB" id="A0A5N6PF04"/>
<comment type="caution">
    <text evidence="1">The sequence shown here is derived from an EMBL/GenBank/DDBJ whole genome shotgun (WGS) entry which is preliminary data.</text>
</comment>
<name>A0A5N6PF04_9ASTR</name>